<name>A0A378JAZ5_9GAMM</name>
<dbReference type="Proteomes" id="UP000054691">
    <property type="component" value="Unassembled WGS sequence"/>
</dbReference>
<dbReference type="EMBL" id="LNYE01000003">
    <property type="protein sequence ID" value="KTD15624.1"/>
    <property type="molecule type" value="Genomic_DNA"/>
</dbReference>
<reference evidence="1 3" key="1">
    <citation type="submission" date="2015-11" db="EMBL/GenBank/DDBJ databases">
        <title>Genomic analysis of 38 Legionella species identifies large and diverse effector repertoires.</title>
        <authorList>
            <person name="Burstein D."/>
            <person name="Amaro F."/>
            <person name="Zusman T."/>
            <person name="Lifshitz Z."/>
            <person name="Cohen O."/>
            <person name="Gilbert J.A."/>
            <person name="Pupko T."/>
            <person name="Shuman H.A."/>
            <person name="Segal G."/>
        </authorList>
    </citation>
    <scope>NUCLEOTIDE SEQUENCE [LARGE SCALE GENOMIC DNA]</scope>
    <source>
        <strain evidence="1 3">Lyon 8420412</strain>
    </source>
</reference>
<dbReference type="Proteomes" id="UP000254476">
    <property type="component" value="Unassembled WGS sequence"/>
</dbReference>
<proteinExistence type="predicted"/>
<gene>
    <name evidence="1" type="ORF">Lgra_0290</name>
    <name evidence="2" type="ORF">NCTC12388_01763</name>
</gene>
<evidence type="ECO:0000313" key="3">
    <source>
        <dbReference type="Proteomes" id="UP000054691"/>
    </source>
</evidence>
<dbReference type="AlphaFoldDB" id="A0A378JAZ5"/>
<dbReference type="EMBL" id="UGOB01000001">
    <property type="protein sequence ID" value="STX44953.1"/>
    <property type="molecule type" value="Genomic_DNA"/>
</dbReference>
<evidence type="ECO:0000313" key="1">
    <source>
        <dbReference type="EMBL" id="KTD15624.1"/>
    </source>
</evidence>
<evidence type="ECO:0000313" key="2">
    <source>
        <dbReference type="EMBL" id="STX44953.1"/>
    </source>
</evidence>
<sequence>MIKCWEALLDNALEQSSEHLKISRAILEIDLGFEDENFFKLPYDKQPFNFAQGREFQSPLRKKLEQGEKISSMIQSEQNKIEQLLLSKYGIKAKDILQTERDKNPSESSLLTL</sequence>
<keyword evidence="3" id="KW-1185">Reference proteome</keyword>
<organism evidence="2 4">
    <name type="scientific">Legionella gratiana</name>
    <dbReference type="NCBI Taxonomy" id="45066"/>
    <lineage>
        <taxon>Bacteria</taxon>
        <taxon>Pseudomonadati</taxon>
        <taxon>Pseudomonadota</taxon>
        <taxon>Gammaproteobacteria</taxon>
        <taxon>Legionellales</taxon>
        <taxon>Legionellaceae</taxon>
        <taxon>Legionella</taxon>
    </lineage>
</organism>
<dbReference type="RefSeq" id="WP_058497514.1">
    <property type="nucleotide sequence ID" value="NZ_CAAAHW010000009.1"/>
</dbReference>
<reference evidence="2 4" key="2">
    <citation type="submission" date="2018-06" db="EMBL/GenBank/DDBJ databases">
        <authorList>
            <consortium name="Pathogen Informatics"/>
            <person name="Doyle S."/>
        </authorList>
    </citation>
    <scope>NUCLEOTIDE SEQUENCE [LARGE SCALE GENOMIC DNA]</scope>
    <source>
        <strain evidence="2 4">NCTC12388</strain>
    </source>
</reference>
<evidence type="ECO:0000313" key="4">
    <source>
        <dbReference type="Proteomes" id="UP000254476"/>
    </source>
</evidence>
<accession>A0A378JAZ5</accession>
<protein>
    <submittedName>
        <fullName evidence="2">Uncharacterized protein</fullName>
    </submittedName>
</protein>